<feature type="transmembrane region" description="Helical" evidence="5">
    <location>
        <begin position="175"/>
        <end position="194"/>
    </location>
</feature>
<dbReference type="RefSeq" id="WP_187354196.1">
    <property type="nucleotide sequence ID" value="NZ_JAALDM010000012.1"/>
</dbReference>
<evidence type="ECO:0000256" key="4">
    <source>
        <dbReference type="ARBA" id="ARBA00023136"/>
    </source>
</evidence>
<dbReference type="Gene3D" id="1.10.357.140">
    <property type="entry name" value="UbiA prenyltransferase"/>
    <property type="match status" value="1"/>
</dbReference>
<keyword evidence="7" id="KW-1185">Reference proteome</keyword>
<evidence type="ECO:0000313" key="7">
    <source>
        <dbReference type="Proteomes" id="UP001589700"/>
    </source>
</evidence>
<evidence type="ECO:0000313" key="6">
    <source>
        <dbReference type="EMBL" id="MFB9261479.1"/>
    </source>
</evidence>
<dbReference type="EMBL" id="JBHMDY010000032">
    <property type="protein sequence ID" value="MFB9261479.1"/>
    <property type="molecule type" value="Genomic_DNA"/>
</dbReference>
<feature type="transmembrane region" description="Helical" evidence="5">
    <location>
        <begin position="36"/>
        <end position="54"/>
    </location>
</feature>
<organism evidence="6 7">
    <name type="scientific">Dietzia aerolata</name>
    <dbReference type="NCBI Taxonomy" id="595984"/>
    <lineage>
        <taxon>Bacteria</taxon>
        <taxon>Bacillati</taxon>
        <taxon>Actinomycetota</taxon>
        <taxon>Actinomycetes</taxon>
        <taxon>Mycobacteriales</taxon>
        <taxon>Dietziaceae</taxon>
        <taxon>Dietzia</taxon>
    </lineage>
</organism>
<evidence type="ECO:0000256" key="3">
    <source>
        <dbReference type="ARBA" id="ARBA00022989"/>
    </source>
</evidence>
<sequence>MITTSRESHSSRARRRQHRAITTRPALPLLRAAHPVPALAVTMLAVLLAASMGVGTRTSVTLLVAVFSGQLVVGWTNDLVDSERDRRVGRGDKPLATGQIAVGLVRSAIGAASVVCVLTSLLCGPAAGLLHLVAVGAALAYNAGLKSTAFSWLPYSLAFGALPAVVGLARDSAALPPWWMVAVGALLGFAAHLLNAMPDLADDAATGVLGLPHRLAPTTVPPLAALPLVAATVVAVFGSRTPPTASQFVLLAVVLALAVAATRTTGKTPFYAAIAIAGVNVVMLLIG</sequence>
<comment type="subcellular location">
    <subcellularLocation>
        <location evidence="1">Membrane</location>
        <topology evidence="1">Multi-pass membrane protein</topology>
    </subcellularLocation>
</comment>
<dbReference type="InterPro" id="IPR000537">
    <property type="entry name" value="UbiA_prenyltransferase"/>
</dbReference>
<accession>A0ABV5JXP6</accession>
<keyword evidence="3 5" id="KW-1133">Transmembrane helix</keyword>
<evidence type="ECO:0000256" key="1">
    <source>
        <dbReference type="ARBA" id="ARBA00004141"/>
    </source>
</evidence>
<name>A0ABV5JXP6_9ACTN</name>
<feature type="transmembrane region" description="Helical" evidence="5">
    <location>
        <begin position="269"/>
        <end position="286"/>
    </location>
</feature>
<feature type="transmembrane region" description="Helical" evidence="5">
    <location>
        <begin position="215"/>
        <end position="238"/>
    </location>
</feature>
<dbReference type="InterPro" id="IPR044878">
    <property type="entry name" value="UbiA_sf"/>
</dbReference>
<evidence type="ECO:0000256" key="2">
    <source>
        <dbReference type="ARBA" id="ARBA00022692"/>
    </source>
</evidence>
<feature type="transmembrane region" description="Helical" evidence="5">
    <location>
        <begin position="244"/>
        <end position="262"/>
    </location>
</feature>
<dbReference type="Pfam" id="PF01040">
    <property type="entry name" value="UbiA"/>
    <property type="match status" value="1"/>
</dbReference>
<feature type="transmembrane region" description="Helical" evidence="5">
    <location>
        <begin position="60"/>
        <end position="80"/>
    </location>
</feature>
<dbReference type="Proteomes" id="UP001589700">
    <property type="component" value="Unassembled WGS sequence"/>
</dbReference>
<keyword evidence="2 5" id="KW-0812">Transmembrane</keyword>
<feature type="transmembrane region" description="Helical" evidence="5">
    <location>
        <begin position="152"/>
        <end position="169"/>
    </location>
</feature>
<proteinExistence type="predicted"/>
<gene>
    <name evidence="6" type="ORF">ACFFVD_17010</name>
</gene>
<dbReference type="CDD" id="cd13956">
    <property type="entry name" value="PT_UbiA"/>
    <property type="match status" value="1"/>
</dbReference>
<keyword evidence="4 5" id="KW-0472">Membrane</keyword>
<comment type="caution">
    <text evidence="6">The sequence shown here is derived from an EMBL/GenBank/DDBJ whole genome shotgun (WGS) entry which is preliminary data.</text>
</comment>
<evidence type="ECO:0000256" key="5">
    <source>
        <dbReference type="SAM" id="Phobius"/>
    </source>
</evidence>
<protein>
    <submittedName>
        <fullName evidence="6">UbiA family prenyltransferase</fullName>
    </submittedName>
</protein>
<reference evidence="6 7" key="1">
    <citation type="submission" date="2024-09" db="EMBL/GenBank/DDBJ databases">
        <authorList>
            <person name="Sun Q."/>
            <person name="Mori K."/>
        </authorList>
    </citation>
    <scope>NUCLEOTIDE SEQUENCE [LARGE SCALE GENOMIC DNA]</scope>
    <source>
        <strain evidence="6 7">CCM 7659</strain>
    </source>
</reference>